<comment type="subunit">
    <text evidence="9">Part of the signal recognition particle protein translocation system, which is composed of SRP and FtsY.</text>
</comment>
<dbReference type="PANTHER" id="PTHR43134:SF1">
    <property type="entry name" value="SIGNAL RECOGNITION PARTICLE RECEPTOR SUBUNIT ALPHA"/>
    <property type="match status" value="1"/>
</dbReference>
<keyword evidence="2 9" id="KW-0963">Cytoplasm</keyword>
<dbReference type="NCBIfam" id="TIGR00064">
    <property type="entry name" value="ftsY"/>
    <property type="match status" value="1"/>
</dbReference>
<dbReference type="CDD" id="cd17874">
    <property type="entry name" value="FtsY"/>
    <property type="match status" value="1"/>
</dbReference>
<evidence type="ECO:0000256" key="2">
    <source>
        <dbReference type="ARBA" id="ARBA00022490"/>
    </source>
</evidence>
<feature type="binding site" evidence="9">
    <location>
        <begin position="280"/>
        <end position="283"/>
    </location>
    <ligand>
        <name>GTP</name>
        <dbReference type="ChEBI" id="CHEBI:37565"/>
    </ligand>
</feature>
<feature type="binding site" evidence="9">
    <location>
        <begin position="134"/>
        <end position="141"/>
    </location>
    <ligand>
        <name>GTP</name>
        <dbReference type="ChEBI" id="CHEBI:37565"/>
    </ligand>
</feature>
<protein>
    <recommendedName>
        <fullName evidence="9">Signal recognition particle receptor FtsY</fullName>
        <shortName evidence="9">SRP receptor</shortName>
        <ecNumber evidence="9">3.6.5.4</ecNumber>
    </recommendedName>
</protein>
<dbReference type="SMART" id="SM00382">
    <property type="entry name" value="AAA"/>
    <property type="match status" value="1"/>
</dbReference>
<dbReference type="InterPro" id="IPR036225">
    <property type="entry name" value="SRP/SRP_N"/>
</dbReference>
<comment type="caution">
    <text evidence="11">The sequence shown here is derived from an EMBL/GenBank/DDBJ whole genome shotgun (WGS) entry which is preliminary data.</text>
</comment>
<dbReference type="SMART" id="SM00962">
    <property type="entry name" value="SRP54"/>
    <property type="match status" value="1"/>
</dbReference>
<dbReference type="Gene3D" id="3.40.50.300">
    <property type="entry name" value="P-loop containing nucleotide triphosphate hydrolases"/>
    <property type="match status" value="1"/>
</dbReference>
<keyword evidence="4 9" id="KW-0378">Hydrolase</keyword>
<accession>A0A3E2BN99</accession>
<dbReference type="SUPFAM" id="SSF47364">
    <property type="entry name" value="Domain of the SRP/SRP receptor G-proteins"/>
    <property type="match status" value="1"/>
</dbReference>
<dbReference type="GO" id="GO:0005525">
    <property type="term" value="F:GTP binding"/>
    <property type="evidence" value="ECO:0007669"/>
    <property type="project" value="UniProtKB-UniRule"/>
</dbReference>
<feature type="binding site" evidence="9">
    <location>
        <begin position="216"/>
        <end position="220"/>
    </location>
    <ligand>
        <name>GTP</name>
        <dbReference type="ChEBI" id="CHEBI:37565"/>
    </ligand>
</feature>
<evidence type="ECO:0000259" key="10">
    <source>
        <dbReference type="PROSITE" id="PS00300"/>
    </source>
</evidence>
<comment type="function">
    <text evidence="9">Involved in targeting and insertion of nascent membrane proteins into the cytoplasmic membrane. Acts as a receptor for the complex formed by the signal recognition particle (SRP) and the ribosome-nascent chain (RNC).</text>
</comment>
<keyword evidence="5 9" id="KW-0342">GTP-binding</keyword>
<comment type="subcellular location">
    <subcellularLocation>
        <location evidence="9">Cell membrane</location>
        <topology evidence="9">Peripheral membrane protein</topology>
        <orientation evidence="9">Cytoplasmic side</orientation>
    </subcellularLocation>
    <subcellularLocation>
        <location evidence="9">Cytoplasm</location>
    </subcellularLocation>
</comment>
<evidence type="ECO:0000256" key="9">
    <source>
        <dbReference type="HAMAP-Rule" id="MF_00920"/>
    </source>
</evidence>
<feature type="domain" description="SRP54-type proteins GTP-binding" evidence="10">
    <location>
        <begin position="301"/>
        <end position="314"/>
    </location>
</feature>
<dbReference type="HAMAP" id="MF_00920">
    <property type="entry name" value="FtsY"/>
    <property type="match status" value="1"/>
</dbReference>
<dbReference type="Pfam" id="PF02881">
    <property type="entry name" value="SRP54_N"/>
    <property type="match status" value="1"/>
</dbReference>
<dbReference type="InterPro" id="IPR027417">
    <property type="entry name" value="P-loop_NTPase"/>
</dbReference>
<proteinExistence type="inferred from homology"/>
<comment type="catalytic activity">
    <reaction evidence="8 9">
        <text>GTP + H2O = GDP + phosphate + H(+)</text>
        <dbReference type="Rhea" id="RHEA:19669"/>
        <dbReference type="ChEBI" id="CHEBI:15377"/>
        <dbReference type="ChEBI" id="CHEBI:15378"/>
        <dbReference type="ChEBI" id="CHEBI:37565"/>
        <dbReference type="ChEBI" id="CHEBI:43474"/>
        <dbReference type="ChEBI" id="CHEBI:58189"/>
        <dbReference type="EC" id="3.6.5.4"/>
    </reaction>
</comment>
<reference evidence="11 12" key="1">
    <citation type="submission" date="2018-08" db="EMBL/GenBank/DDBJ databases">
        <title>Genome analysis of the thermophilic bacterium of the candidate phylum Aminicenantes from deep subsurface aquifer revealed its physiology and ecological role.</title>
        <authorList>
            <person name="Kadnikov V.V."/>
            <person name="Mardanov A.V."/>
            <person name="Beletsky A.V."/>
            <person name="Karnachuk O.V."/>
            <person name="Ravin N.V."/>
        </authorList>
    </citation>
    <scope>NUCLEOTIDE SEQUENCE [LARGE SCALE GENOMIC DNA]</scope>
    <source>
        <strain evidence="11">BY38</strain>
    </source>
</reference>
<dbReference type="EC" id="3.6.5.4" evidence="9"/>
<evidence type="ECO:0000256" key="8">
    <source>
        <dbReference type="ARBA" id="ARBA00048027"/>
    </source>
</evidence>
<dbReference type="InterPro" id="IPR042101">
    <property type="entry name" value="SRP54_N_sf"/>
</dbReference>
<evidence type="ECO:0000313" key="11">
    <source>
        <dbReference type="EMBL" id="RFT16230.1"/>
    </source>
</evidence>
<dbReference type="AlphaFoldDB" id="A0A3E2BN99"/>
<keyword evidence="3 9" id="KW-0547">Nucleotide-binding</keyword>
<dbReference type="InterPro" id="IPR004390">
    <property type="entry name" value="SR_rcpt_FtsY"/>
</dbReference>
<comment type="similarity">
    <text evidence="9">Belongs to the GTP-binding SRP family. FtsY subfamily.</text>
</comment>
<gene>
    <name evidence="9" type="primary">ftsY</name>
    <name evidence="11" type="ORF">OP8BY_1834</name>
</gene>
<name>A0A3E2BN99_9BACT</name>
<evidence type="ECO:0000256" key="4">
    <source>
        <dbReference type="ARBA" id="ARBA00022801"/>
    </source>
</evidence>
<dbReference type="FunFam" id="3.40.50.300:FF:000053">
    <property type="entry name" value="Signal recognition particle receptor FtsY"/>
    <property type="match status" value="1"/>
</dbReference>
<keyword evidence="1 9" id="KW-1003">Cell membrane</keyword>
<dbReference type="Pfam" id="PF00448">
    <property type="entry name" value="SRP54"/>
    <property type="match status" value="1"/>
</dbReference>
<evidence type="ECO:0000256" key="1">
    <source>
        <dbReference type="ARBA" id="ARBA00022475"/>
    </source>
</evidence>
<dbReference type="GO" id="GO:0005047">
    <property type="term" value="F:signal recognition particle binding"/>
    <property type="evidence" value="ECO:0007669"/>
    <property type="project" value="TreeGrafter"/>
</dbReference>
<keyword evidence="7 9" id="KW-0675">Receptor</keyword>
<dbReference type="GO" id="GO:0006614">
    <property type="term" value="P:SRP-dependent cotranslational protein targeting to membrane"/>
    <property type="evidence" value="ECO:0007669"/>
    <property type="project" value="InterPro"/>
</dbReference>
<dbReference type="InterPro" id="IPR013822">
    <property type="entry name" value="Signal_recog_particl_SRP54_hlx"/>
</dbReference>
<dbReference type="SMART" id="SM00963">
    <property type="entry name" value="SRP54_N"/>
    <property type="match status" value="1"/>
</dbReference>
<dbReference type="Gene3D" id="1.20.120.140">
    <property type="entry name" value="Signal recognition particle SRP54, nucleotide-binding domain"/>
    <property type="match status" value="1"/>
</dbReference>
<dbReference type="GO" id="GO:0003924">
    <property type="term" value="F:GTPase activity"/>
    <property type="evidence" value="ECO:0007669"/>
    <property type="project" value="UniProtKB-UniRule"/>
</dbReference>
<dbReference type="Proteomes" id="UP000257323">
    <property type="component" value="Unassembled WGS sequence"/>
</dbReference>
<dbReference type="GO" id="GO:0005886">
    <property type="term" value="C:plasma membrane"/>
    <property type="evidence" value="ECO:0007669"/>
    <property type="project" value="UniProtKB-SubCell"/>
</dbReference>
<evidence type="ECO:0000256" key="6">
    <source>
        <dbReference type="ARBA" id="ARBA00023136"/>
    </source>
</evidence>
<dbReference type="PANTHER" id="PTHR43134">
    <property type="entry name" value="SIGNAL RECOGNITION PARTICLE RECEPTOR SUBUNIT ALPHA"/>
    <property type="match status" value="1"/>
</dbReference>
<dbReference type="PROSITE" id="PS00300">
    <property type="entry name" value="SRP54"/>
    <property type="match status" value="1"/>
</dbReference>
<keyword evidence="6 9" id="KW-0472">Membrane</keyword>
<evidence type="ECO:0000256" key="7">
    <source>
        <dbReference type="ARBA" id="ARBA00023170"/>
    </source>
</evidence>
<evidence type="ECO:0000256" key="3">
    <source>
        <dbReference type="ARBA" id="ARBA00022741"/>
    </source>
</evidence>
<dbReference type="InterPro" id="IPR000897">
    <property type="entry name" value="SRP54_GTPase_dom"/>
</dbReference>
<dbReference type="SUPFAM" id="SSF52540">
    <property type="entry name" value="P-loop containing nucleoside triphosphate hydrolases"/>
    <property type="match status" value="1"/>
</dbReference>
<evidence type="ECO:0000256" key="5">
    <source>
        <dbReference type="ARBA" id="ARBA00023134"/>
    </source>
</evidence>
<evidence type="ECO:0000313" key="12">
    <source>
        <dbReference type="Proteomes" id="UP000257323"/>
    </source>
</evidence>
<organism evidence="11 12">
    <name type="scientific">Candidatus Saccharicenans subterraneus</name>
    <dbReference type="NCBI Taxonomy" id="2508984"/>
    <lineage>
        <taxon>Bacteria</taxon>
        <taxon>Candidatus Aminicenantota</taxon>
        <taxon>Candidatus Aminicenantia</taxon>
        <taxon>Candidatus Aminicenantales</taxon>
        <taxon>Candidatus Saccharicenantaceae</taxon>
        <taxon>Candidatus Saccharicenans</taxon>
    </lineage>
</organism>
<dbReference type="EMBL" id="QUAH01000004">
    <property type="protein sequence ID" value="RFT16230.1"/>
    <property type="molecule type" value="Genomic_DNA"/>
</dbReference>
<sequence>MFFNLTQDNRFHNRRADRWPLFDIAGSQKYNSKAVFDKLKQKLSKTREIFSRMEQLFQSSRPREELLEELYELLILADVGVSTTDRIISGLRDRARKTGSADLKALLKQELVNLLSSQPAAVNETWPAVWMLVGVNGGGKTTSAAKLAYRYQSQGKKVMLAAADTFRAAAQEQLQLWGKKLNLPVVQGQSGADPASVVYDAIQSFKARNYDLLLVDTAGRLHTYSNLMAELEKIKRVISREIAGAPQEILLVLDSTIGQNAIVQAREFNRFSGITGIFLTKLDGTARGGSVLAVTDELHLPVKFMGIGESEKDLLEFSAESFVEALLS</sequence>
<dbReference type="GO" id="GO:0005737">
    <property type="term" value="C:cytoplasm"/>
    <property type="evidence" value="ECO:0007669"/>
    <property type="project" value="UniProtKB-SubCell"/>
</dbReference>
<dbReference type="InterPro" id="IPR003593">
    <property type="entry name" value="AAA+_ATPase"/>
</dbReference>